<dbReference type="InterPro" id="IPR017113">
    <property type="entry name" value="Antirestriction_ArdC"/>
</dbReference>
<dbReference type="EMBL" id="JBHRSP010000001">
    <property type="protein sequence ID" value="MFC3071593.1"/>
    <property type="molecule type" value="Genomic_DNA"/>
</dbReference>
<name>A0ABV7DAH6_9HYPH</name>
<dbReference type="Pfam" id="PF18818">
    <property type="entry name" value="MPTase-PolyVal"/>
    <property type="match status" value="1"/>
</dbReference>
<sequence length="301" mass="33452">MKSDVYQRVTDSIVAELEKGVRPWFKPWNAEHTAGRITRPLRANGIPYRGINILLLWDSAIMHGFTAPLWMTYKQAQEMGGQVRKGEKGSLVVYANTITKTEQDEATGEDVEREIPFMKGYTVFNAEQVDGLPAHFYAVQAPALDPVQRIDRAEAFFAATGAEIREGGDRAYYTAAGDYVQMPPFVAFAQPEGFYAILAHELTHWTKAPQRLGRDLGRKRWGDEGYAMEELVAELGAAFICADLALTPEPRAEHAAYIGSWLKALKDDKRAIFTAAAHAQRAADYLTGLQPQEAEEEKAAA</sequence>
<dbReference type="Pfam" id="PF08401">
    <property type="entry name" value="ArdcN"/>
    <property type="match status" value="1"/>
</dbReference>
<feature type="domain" description="N-terminal" evidence="1">
    <location>
        <begin position="4"/>
        <end position="124"/>
    </location>
</feature>
<dbReference type="RefSeq" id="WP_257315964.1">
    <property type="nucleotide sequence ID" value="NZ_JANFDG010000016.1"/>
</dbReference>
<keyword evidence="4" id="KW-1185">Reference proteome</keyword>
<proteinExistence type="predicted"/>
<evidence type="ECO:0000259" key="1">
    <source>
        <dbReference type="Pfam" id="PF08401"/>
    </source>
</evidence>
<reference evidence="4" key="1">
    <citation type="journal article" date="2019" name="Int. J. Syst. Evol. Microbiol.">
        <title>The Global Catalogue of Microorganisms (GCM) 10K type strain sequencing project: providing services to taxonomists for standard genome sequencing and annotation.</title>
        <authorList>
            <consortium name="The Broad Institute Genomics Platform"/>
            <consortium name="The Broad Institute Genome Sequencing Center for Infectious Disease"/>
            <person name="Wu L."/>
            <person name="Ma J."/>
        </authorList>
    </citation>
    <scope>NUCLEOTIDE SEQUENCE [LARGE SCALE GENOMIC DNA]</scope>
    <source>
        <strain evidence="4">KCTC 52677</strain>
    </source>
</reference>
<dbReference type="InterPro" id="IPR013610">
    <property type="entry name" value="ArdC_N"/>
</dbReference>
<dbReference type="Proteomes" id="UP001595377">
    <property type="component" value="Unassembled WGS sequence"/>
</dbReference>
<feature type="domain" description="Polyvalent protein metallopeptidase" evidence="2">
    <location>
        <begin position="152"/>
        <end position="278"/>
    </location>
</feature>
<organism evidence="3 4">
    <name type="scientific">Shinella pollutisoli</name>
    <dbReference type="NCBI Taxonomy" id="2250594"/>
    <lineage>
        <taxon>Bacteria</taxon>
        <taxon>Pseudomonadati</taxon>
        <taxon>Pseudomonadota</taxon>
        <taxon>Alphaproteobacteria</taxon>
        <taxon>Hyphomicrobiales</taxon>
        <taxon>Rhizobiaceae</taxon>
        <taxon>Shinella</taxon>
    </lineage>
</organism>
<gene>
    <name evidence="3" type="ORF">ACFOHH_00575</name>
</gene>
<comment type="caution">
    <text evidence="3">The sequence shown here is derived from an EMBL/GenBank/DDBJ whole genome shotgun (WGS) entry which is preliminary data.</text>
</comment>
<evidence type="ECO:0000313" key="4">
    <source>
        <dbReference type="Proteomes" id="UP001595377"/>
    </source>
</evidence>
<dbReference type="PIRSF" id="PIRSF037112">
    <property type="entry name" value="Antirestriction_ArdC"/>
    <property type="match status" value="1"/>
</dbReference>
<evidence type="ECO:0000259" key="2">
    <source>
        <dbReference type="Pfam" id="PF18818"/>
    </source>
</evidence>
<evidence type="ECO:0000313" key="3">
    <source>
        <dbReference type="EMBL" id="MFC3071593.1"/>
    </source>
</evidence>
<accession>A0ABV7DAH6</accession>
<dbReference type="InterPro" id="IPR041459">
    <property type="entry name" value="MPTase-PolyVal"/>
</dbReference>
<protein>
    <submittedName>
        <fullName evidence="3">ArdC family protein</fullName>
    </submittedName>
</protein>